<feature type="region of interest" description="Disordered" evidence="9">
    <location>
        <begin position="1"/>
        <end position="23"/>
    </location>
</feature>
<dbReference type="InterPro" id="IPR024176">
    <property type="entry name" value="Citrate_synthase_bac-typ"/>
</dbReference>
<evidence type="ECO:0000256" key="3">
    <source>
        <dbReference type="ARBA" id="ARBA00022532"/>
    </source>
</evidence>
<comment type="pathway">
    <text evidence="1">Carbohydrate metabolism; tricarboxylic acid cycle.</text>
</comment>
<feature type="active site" evidence="7">
    <location>
        <position position="328"/>
    </location>
</feature>
<evidence type="ECO:0000256" key="2">
    <source>
        <dbReference type="ARBA" id="ARBA00010566"/>
    </source>
</evidence>
<gene>
    <name evidence="10" type="ORF">FED44_09725</name>
</gene>
<keyword evidence="4 6" id="KW-0808">Transferase</keyword>
<dbReference type="InterPro" id="IPR011278">
    <property type="entry name" value="2-MeCitrate/Citrate_synth_II"/>
</dbReference>
<dbReference type="InterPro" id="IPR016143">
    <property type="entry name" value="Citrate_synth-like_sm_a-sub"/>
</dbReference>
<dbReference type="Pfam" id="PF00285">
    <property type="entry name" value="Citrate_synt"/>
    <property type="match status" value="1"/>
</dbReference>
<dbReference type="SUPFAM" id="SSF48256">
    <property type="entry name" value="Citrate synthase"/>
    <property type="match status" value="1"/>
</dbReference>
<dbReference type="NCBIfam" id="TIGR01800">
    <property type="entry name" value="cit_synth_II"/>
    <property type="match status" value="1"/>
</dbReference>
<dbReference type="Gene3D" id="1.10.580.10">
    <property type="entry name" value="Citrate Synthase, domain 1"/>
    <property type="match status" value="1"/>
</dbReference>
<evidence type="ECO:0000256" key="9">
    <source>
        <dbReference type="SAM" id="MobiDB-lite"/>
    </source>
</evidence>
<reference evidence="10" key="1">
    <citation type="submission" date="2019-05" db="EMBL/GenBank/DDBJ databases">
        <title>Isolation, diversity and antifungal activity of Actinobacteria from wheat.</title>
        <authorList>
            <person name="Yu B."/>
        </authorList>
    </citation>
    <scope>NUCLEOTIDE SEQUENCE [LARGE SCALE GENOMIC DNA]</scope>
    <source>
        <strain evidence="10">NEAU-HEGS1-5</strain>
    </source>
</reference>
<proteinExistence type="inferred from homology"/>
<evidence type="ECO:0000256" key="1">
    <source>
        <dbReference type="ARBA" id="ARBA00005163"/>
    </source>
</evidence>
<accession>A0A5R8Z967</accession>
<dbReference type="GO" id="GO:0005829">
    <property type="term" value="C:cytosol"/>
    <property type="evidence" value="ECO:0007669"/>
    <property type="project" value="TreeGrafter"/>
</dbReference>
<sequence>MKQTSSDGGDLGGGTPREVADKPTKGLADVVAASTALSDIDGKAGRLFYRGYDIHDLAGRTTFEETAHLLQRGSLPSRARLADYGAELARGRTLGTLVERDIPEIAERQAPMEALRTLVSLAGADDPDKDSNAPEANLRKAARLTAQQPILVARYHAARTGATLPEIDPELSIAGNFLLQITGRRPERRAAEIFDTCLVLHVDHTMNASTFAARVCAATLSDMHSAIVAAIGTLKGPLHGGANEQVMRTLEGLDPRGVAQAVRDRLAAGEKIMGFGHRVYKTEDPRATHLRRMSEELAEASGDDTYYRMSREMEEVVLAEKHLYPNVDFYAATVYHYLGIPTDLFTPVFSVSRMSGWTAHVIEQHADNRLIRPDSEYIGERDQKWAPIGER</sequence>
<evidence type="ECO:0000256" key="8">
    <source>
        <dbReference type="RuleBase" id="RU003406"/>
    </source>
</evidence>
<evidence type="ECO:0000256" key="4">
    <source>
        <dbReference type="ARBA" id="ARBA00022679"/>
    </source>
</evidence>
<comment type="catalytic activity">
    <reaction evidence="5">
        <text>oxaloacetate + acetyl-CoA + H2O = citrate + CoA + H(+)</text>
        <dbReference type="Rhea" id="RHEA:16845"/>
        <dbReference type="ChEBI" id="CHEBI:15377"/>
        <dbReference type="ChEBI" id="CHEBI:15378"/>
        <dbReference type="ChEBI" id="CHEBI:16452"/>
        <dbReference type="ChEBI" id="CHEBI:16947"/>
        <dbReference type="ChEBI" id="CHEBI:57287"/>
        <dbReference type="ChEBI" id="CHEBI:57288"/>
        <dbReference type="EC" id="2.3.3.16"/>
    </reaction>
</comment>
<dbReference type="GO" id="GO:0005975">
    <property type="term" value="P:carbohydrate metabolic process"/>
    <property type="evidence" value="ECO:0007669"/>
    <property type="project" value="TreeGrafter"/>
</dbReference>
<evidence type="ECO:0000313" key="11">
    <source>
        <dbReference type="Proteomes" id="UP000309033"/>
    </source>
</evidence>
<dbReference type="PANTHER" id="PTHR11739">
    <property type="entry name" value="CITRATE SYNTHASE"/>
    <property type="match status" value="1"/>
</dbReference>
<dbReference type="Gene3D" id="1.10.230.10">
    <property type="entry name" value="Cytochrome P450-Terp, domain 2"/>
    <property type="match status" value="1"/>
</dbReference>
<dbReference type="AlphaFoldDB" id="A0A5R8Z967"/>
<dbReference type="PRINTS" id="PR00143">
    <property type="entry name" value="CITRTSNTHASE"/>
</dbReference>
<dbReference type="Proteomes" id="UP000309033">
    <property type="component" value="Unassembled WGS sequence"/>
</dbReference>
<dbReference type="InterPro" id="IPR016142">
    <property type="entry name" value="Citrate_synth-like_lrg_a-sub"/>
</dbReference>
<evidence type="ECO:0000313" key="10">
    <source>
        <dbReference type="EMBL" id="TLP62231.1"/>
    </source>
</evidence>
<comment type="similarity">
    <text evidence="2 6 8">Belongs to the citrate synthase family.</text>
</comment>
<dbReference type="InterPro" id="IPR002020">
    <property type="entry name" value="Citrate_synthase"/>
</dbReference>
<evidence type="ECO:0000256" key="6">
    <source>
        <dbReference type="PIRNR" id="PIRNR001369"/>
    </source>
</evidence>
<feature type="active site" evidence="7">
    <location>
        <position position="277"/>
    </location>
</feature>
<evidence type="ECO:0000256" key="5">
    <source>
        <dbReference type="ARBA" id="ARBA00049288"/>
    </source>
</evidence>
<dbReference type="GO" id="GO:0036440">
    <property type="term" value="F:citrate synthase activity"/>
    <property type="evidence" value="ECO:0007669"/>
    <property type="project" value="UniProtKB-EC"/>
</dbReference>
<dbReference type="PANTHER" id="PTHR11739:SF4">
    <property type="entry name" value="CITRATE SYNTHASE, PEROXISOMAL"/>
    <property type="match status" value="1"/>
</dbReference>
<dbReference type="EMBL" id="VANP01000003">
    <property type="protein sequence ID" value="TLP62231.1"/>
    <property type="molecule type" value="Genomic_DNA"/>
</dbReference>
<comment type="caution">
    <text evidence="10">The sequence shown here is derived from an EMBL/GenBank/DDBJ whole genome shotgun (WGS) entry which is preliminary data.</text>
</comment>
<evidence type="ECO:0000256" key="7">
    <source>
        <dbReference type="PIRSR" id="PIRSR001369-1"/>
    </source>
</evidence>
<name>A0A5R8Z967_9ACTN</name>
<dbReference type="InterPro" id="IPR036969">
    <property type="entry name" value="Citrate_synthase_sf"/>
</dbReference>
<dbReference type="GO" id="GO:0006099">
    <property type="term" value="P:tricarboxylic acid cycle"/>
    <property type="evidence" value="ECO:0007669"/>
    <property type="project" value="UniProtKB-UniPathway"/>
</dbReference>
<keyword evidence="11" id="KW-1185">Reference proteome</keyword>
<dbReference type="OrthoDB" id="9800864at2"/>
<dbReference type="PROSITE" id="PS00480">
    <property type="entry name" value="CITRATE_SYNTHASE"/>
    <property type="match status" value="1"/>
</dbReference>
<protein>
    <recommendedName>
        <fullName evidence="6">Citrate synthase</fullName>
    </recommendedName>
</protein>
<dbReference type="InterPro" id="IPR019810">
    <property type="entry name" value="Citrate_synthase_AS"/>
</dbReference>
<dbReference type="UniPathway" id="UPA00223"/>
<keyword evidence="3" id="KW-0816">Tricarboxylic acid cycle</keyword>
<dbReference type="PIRSF" id="PIRSF001369">
    <property type="entry name" value="Citrate_synth"/>
    <property type="match status" value="1"/>
</dbReference>
<organism evidence="10 11">
    <name type="scientific">Microbispora triticiradicis</name>
    <dbReference type="NCBI Taxonomy" id="2200763"/>
    <lineage>
        <taxon>Bacteria</taxon>
        <taxon>Bacillati</taxon>
        <taxon>Actinomycetota</taxon>
        <taxon>Actinomycetes</taxon>
        <taxon>Streptosporangiales</taxon>
        <taxon>Streptosporangiaceae</taxon>
        <taxon>Microbispora</taxon>
    </lineage>
</organism>